<dbReference type="GO" id="GO:0005829">
    <property type="term" value="C:cytosol"/>
    <property type="evidence" value="ECO:0007669"/>
    <property type="project" value="TreeGrafter"/>
</dbReference>
<dbReference type="GO" id="GO:0031593">
    <property type="term" value="F:polyubiquitin modification-dependent protein binding"/>
    <property type="evidence" value="ECO:0007669"/>
    <property type="project" value="TreeGrafter"/>
</dbReference>
<dbReference type="GO" id="GO:0030970">
    <property type="term" value="P:retrograde protein transport, ER to cytosol"/>
    <property type="evidence" value="ECO:0007669"/>
    <property type="project" value="TreeGrafter"/>
</dbReference>
<dbReference type="GO" id="GO:0097352">
    <property type="term" value="P:autophagosome maturation"/>
    <property type="evidence" value="ECO:0007669"/>
    <property type="project" value="TreeGrafter"/>
</dbReference>
<dbReference type="SUPFAM" id="SSF52540">
    <property type="entry name" value="P-loop containing nucleoside triphosphate hydrolases"/>
    <property type="match status" value="2"/>
</dbReference>
<dbReference type="Pfam" id="PF17862">
    <property type="entry name" value="AAA_lid_3"/>
    <property type="match status" value="1"/>
</dbReference>
<dbReference type="GO" id="GO:0051228">
    <property type="term" value="P:mitotic spindle disassembly"/>
    <property type="evidence" value="ECO:0007669"/>
    <property type="project" value="TreeGrafter"/>
</dbReference>
<dbReference type="CDD" id="cd19503">
    <property type="entry name" value="RecA-like_CDC48_NLV2_r1-like"/>
    <property type="match status" value="1"/>
</dbReference>
<feature type="domain" description="AAA+ ATPase" evidence="2">
    <location>
        <begin position="305"/>
        <end position="444"/>
    </location>
</feature>
<evidence type="ECO:0000313" key="3">
    <source>
        <dbReference type="EMBL" id="KAG2470722.1"/>
    </source>
</evidence>
<feature type="non-terminal residue" evidence="3">
    <location>
        <position position="953"/>
    </location>
</feature>
<gene>
    <name evidence="3" type="primary">Spata5l1</name>
    <name evidence="3" type="ORF">GTO96_0005982</name>
</gene>
<dbReference type="PANTHER" id="PTHR23077:SF194">
    <property type="entry name" value="ATPASE FAMILY GENE 2 PROTEIN HOMOLOG B"/>
    <property type="match status" value="1"/>
</dbReference>
<feature type="region of interest" description="Disordered" evidence="1">
    <location>
        <begin position="896"/>
        <end position="934"/>
    </location>
</feature>
<dbReference type="InterPro" id="IPR027417">
    <property type="entry name" value="P-loop_NTPase"/>
</dbReference>
<reference evidence="3 4" key="1">
    <citation type="journal article" date="2021" name="Cell">
        <title>Tracing the genetic footprints of vertebrate landing in non-teleost ray-finned fishes.</title>
        <authorList>
            <person name="Bi X."/>
            <person name="Wang K."/>
            <person name="Yang L."/>
            <person name="Pan H."/>
            <person name="Jiang H."/>
            <person name="Wei Q."/>
            <person name="Fang M."/>
            <person name="Yu H."/>
            <person name="Zhu C."/>
            <person name="Cai Y."/>
            <person name="He Y."/>
            <person name="Gan X."/>
            <person name="Zeng H."/>
            <person name="Yu D."/>
            <person name="Zhu Y."/>
            <person name="Jiang H."/>
            <person name="Qiu Q."/>
            <person name="Yang H."/>
            <person name="Zhang Y.E."/>
            <person name="Wang W."/>
            <person name="Zhu M."/>
            <person name="He S."/>
            <person name="Zhang G."/>
        </authorList>
    </citation>
    <scope>NUCLEOTIDE SEQUENCE [LARGE SCALE GENOMIC DNA]</scope>
    <source>
        <strain evidence="3">Bchr_013</strain>
    </source>
</reference>
<feature type="domain" description="AAA+ ATPase" evidence="2">
    <location>
        <begin position="571"/>
        <end position="743"/>
    </location>
</feature>
<name>A0A8X7XMP7_POLSE</name>
<dbReference type="FunFam" id="3.40.50.300:FF:001161">
    <property type="entry name" value="spermatogenesis-associated protein 5-like protein 1"/>
    <property type="match status" value="1"/>
</dbReference>
<dbReference type="PANTHER" id="PTHR23077">
    <property type="entry name" value="AAA-FAMILY ATPASE"/>
    <property type="match status" value="1"/>
</dbReference>
<dbReference type="SMART" id="SM00382">
    <property type="entry name" value="AAA"/>
    <property type="match status" value="2"/>
</dbReference>
<dbReference type="EMBL" id="JAATIS010000094">
    <property type="protein sequence ID" value="KAG2470722.1"/>
    <property type="molecule type" value="Genomic_DNA"/>
</dbReference>
<evidence type="ECO:0000313" key="4">
    <source>
        <dbReference type="Proteomes" id="UP000886611"/>
    </source>
</evidence>
<dbReference type="InterPro" id="IPR003959">
    <property type="entry name" value="ATPase_AAA_core"/>
</dbReference>
<evidence type="ECO:0000259" key="2">
    <source>
        <dbReference type="SMART" id="SM00382"/>
    </source>
</evidence>
<proteinExistence type="predicted"/>
<dbReference type="Gene3D" id="1.10.8.60">
    <property type="match status" value="2"/>
</dbReference>
<dbReference type="FunFam" id="3.40.50.300:FF:001081">
    <property type="entry name" value="Spermatogenesis-associated protein 5-like protein 1"/>
    <property type="match status" value="1"/>
</dbReference>
<feature type="non-terminal residue" evidence="3">
    <location>
        <position position="1"/>
    </location>
</feature>
<dbReference type="AlphaFoldDB" id="A0A8X7XMP7"/>
<dbReference type="InterPro" id="IPR050168">
    <property type="entry name" value="AAA_ATPase_domain"/>
</dbReference>
<comment type="caution">
    <text evidence="3">The sequence shown here is derived from an EMBL/GenBank/DDBJ whole genome shotgun (WGS) entry which is preliminary data.</text>
</comment>
<dbReference type="InterPro" id="IPR003960">
    <property type="entry name" value="ATPase_AAA_CS"/>
</dbReference>
<evidence type="ECO:0000256" key="1">
    <source>
        <dbReference type="SAM" id="MobiDB-lite"/>
    </source>
</evidence>
<dbReference type="Proteomes" id="UP000886611">
    <property type="component" value="Unassembled WGS sequence"/>
</dbReference>
<dbReference type="Gene3D" id="3.40.50.300">
    <property type="entry name" value="P-loop containing nucleotide triphosphate hydrolases"/>
    <property type="match status" value="2"/>
</dbReference>
<dbReference type="InterPro" id="IPR041569">
    <property type="entry name" value="AAA_lid_3"/>
</dbReference>
<dbReference type="PROSITE" id="PS00674">
    <property type="entry name" value="AAA"/>
    <property type="match status" value="1"/>
</dbReference>
<keyword evidence="4" id="KW-1185">Reference proteome</keyword>
<dbReference type="GO" id="GO:0016887">
    <property type="term" value="F:ATP hydrolysis activity"/>
    <property type="evidence" value="ECO:0007669"/>
    <property type="project" value="InterPro"/>
</dbReference>
<dbReference type="Pfam" id="PF00004">
    <property type="entry name" value="AAA"/>
    <property type="match status" value="2"/>
</dbReference>
<dbReference type="GO" id="GO:0034098">
    <property type="term" value="C:VCP-NPL4-UFD1 AAA ATPase complex"/>
    <property type="evidence" value="ECO:0007669"/>
    <property type="project" value="TreeGrafter"/>
</dbReference>
<dbReference type="InterPro" id="IPR003593">
    <property type="entry name" value="AAA+_ATPase"/>
</dbReference>
<accession>A0A8X7XMP7</accession>
<dbReference type="GO" id="GO:0005634">
    <property type="term" value="C:nucleus"/>
    <property type="evidence" value="ECO:0007669"/>
    <property type="project" value="TreeGrafter"/>
</dbReference>
<dbReference type="GO" id="GO:0005524">
    <property type="term" value="F:ATP binding"/>
    <property type="evidence" value="ECO:0007669"/>
    <property type="project" value="InterPro"/>
</dbReference>
<organism evidence="3 4">
    <name type="scientific">Polypterus senegalus</name>
    <name type="common">Senegal bichir</name>
    <dbReference type="NCBI Taxonomy" id="55291"/>
    <lineage>
        <taxon>Eukaryota</taxon>
        <taxon>Metazoa</taxon>
        <taxon>Chordata</taxon>
        <taxon>Craniata</taxon>
        <taxon>Vertebrata</taxon>
        <taxon>Euteleostomi</taxon>
        <taxon>Actinopterygii</taxon>
        <taxon>Polypteriformes</taxon>
        <taxon>Polypteridae</taxon>
        <taxon>Polypterus</taxon>
    </lineage>
</organism>
<sequence>MGSSCFPAFLCSHAGVSPVVFPPALSGVAEVLGSWDIQALGRRLAVATGPYRARLPSPLPEAPNITRTDAPLRIAISTKMECMDLKLLPLDPKDQGSQRCRLGPKAMAALGLDIGSAVRISLPRGECVCTAWPRGDLADGFLQFDSKCISEELAGKTFKNLSVNLKQIKKAVFTKLHHVKVVVVVKTVEFKRSTPSTLLHEIVKDMLHNVYVSANHVISLASVETPVELVKVQKLSPSTDDVGLITRKTTVKVTEVRTTESYKYQLENSWKIPLGGVDDVFASLVEILSLPFQYPRTLQRLGLACPKGVLLIGPPGVGKTLLVKSVTREVGAHLLTVSGPVILGSRPGESEENLRGVFKRAKDLSEEGPCVLFIDELDSLCPRRTESTNAPENRLVAQLLTLMDGMGSAGSFVVMAATNRPDSLDPALRRPGRFDREVIIGVPTLKQRVSILEVLSSQMPVCGDVDLISLAEMTTGFVGADLTALCREAALQAILHSSQVTGSPEINMKHFHEALKRVYPSCLRSSVGLTDLKPITWEHIGGLEDVKLKLKQSIEWPMKFPEAFIRFGLTRPKGVLLYGPPGCAKTTLVKAAASSSHCSFLSVSGADLYSPYVGDSEKTLAQVFQQARACAPSVLFLDEIDSILGSRADVKAGRGVQDRVLSVILNELDGIGLKVTERRKTGCKTIQQESLTEKPEGNQQIEYQEVCNKDVLVVAATNRPDLLDDALLRPGRLDKIIYVPPPDREARLAILRICTEKMPLDAEVCLERLADETGFFSGADLENLCKEVGVHRRDLSLYIELSVRLSKVASCLVFIAVRTEPQLPTSPQGCLFCHSTHVNKTGNPEPWETLDPAKPQKLMFVTFAFDLDVLVFASCPMEVCCCCCTRGEVAEEERACTGQEKLKKKRETSRQTDRQTETGSQPARQTGPLGEHVADTQGLKATLAECWSDMLLK</sequence>
<protein>
    <submittedName>
        <fullName evidence="3">SPA5L protein</fullName>
    </submittedName>
</protein>